<proteinExistence type="predicted"/>
<keyword evidence="8 11" id="KW-1133">Transmembrane helix</keyword>
<evidence type="ECO:0000256" key="8">
    <source>
        <dbReference type="ARBA" id="ARBA00022989"/>
    </source>
</evidence>
<dbReference type="GO" id="GO:0005576">
    <property type="term" value="C:extracellular region"/>
    <property type="evidence" value="ECO:0007669"/>
    <property type="project" value="UniProtKB-SubCell"/>
</dbReference>
<accession>A0A5D0RJF0</accession>
<dbReference type="EMBL" id="VSIY01000006">
    <property type="protein sequence ID" value="TYB81239.1"/>
    <property type="molecule type" value="Genomic_DNA"/>
</dbReference>
<keyword evidence="9 11" id="KW-0472">Membrane</keyword>
<dbReference type="GO" id="GO:0030572">
    <property type="term" value="F:phosphatidyltransferase activity"/>
    <property type="evidence" value="ECO:0007669"/>
    <property type="project" value="UniProtKB-ARBA"/>
</dbReference>
<feature type="domain" description="PLD phosphodiesterase" evidence="12">
    <location>
        <begin position="370"/>
        <end position="396"/>
    </location>
</feature>
<dbReference type="AlphaFoldDB" id="A0A5D0RJF0"/>
<protein>
    <recommendedName>
        <fullName evidence="4">Phospholipase D</fullName>
    </recommendedName>
    <alternativeName>
        <fullName evidence="10">Choline phosphatase</fullName>
    </alternativeName>
</protein>
<evidence type="ECO:0000313" key="13">
    <source>
        <dbReference type="EMBL" id="TYB81239.1"/>
    </source>
</evidence>
<evidence type="ECO:0000313" key="14">
    <source>
        <dbReference type="Proteomes" id="UP000322080"/>
    </source>
</evidence>
<dbReference type="InterPro" id="IPR027379">
    <property type="entry name" value="CLS_N"/>
</dbReference>
<dbReference type="PROSITE" id="PS50035">
    <property type="entry name" value="PLD"/>
    <property type="match status" value="2"/>
</dbReference>
<sequence length="452" mass="50710">MSVYLTQLAILIGILVAGTAVIWVLQQRRSPQSALAWILFILTVPYLGVPLFFTLGVRKWAAGYSPMHYQPAGNVPVLHPLDDKLRRLGVPPATDENRMIFEFIPSEAHDALCALIEGAEERIDVILYRLETDAEARHFLAQLATAARRGVRVRLILDGIGTWRRPRKALNVLKKAGAEVHIFAPLIQRLATVRMNLRNHRKMLIADGRVVWAGGRNVGNVYQGPPGKFQRWQDVSFTLRGPVVQRFCEVYEADWEKVTHSRERWPQAVPPEEDGTALVQLVGSGPDHEHDALHDALVHAVHLAENRIWIATPYFLPTDDLNHALALAARLGRDVRILVPVKSNQPLADFARGAYLRELHEAGCRILRYQDGMMHGKAMLIDDIAWTGSANVDVRSMFLNFEIALMVYDPEHVAALARWFAGLEADCVPGIKRARLPRRLAEATFRLGAPIL</sequence>
<gene>
    <name evidence="13" type="ORF">FVF75_08895</name>
</gene>
<evidence type="ECO:0000256" key="4">
    <source>
        <dbReference type="ARBA" id="ARBA00018392"/>
    </source>
</evidence>
<evidence type="ECO:0000256" key="3">
    <source>
        <dbReference type="ARBA" id="ARBA00004651"/>
    </source>
</evidence>
<comment type="subcellular location">
    <subcellularLocation>
        <location evidence="3">Cell membrane</location>
        <topology evidence="3">Multi-pass membrane protein</topology>
    </subcellularLocation>
    <subcellularLocation>
        <location evidence="2">Secreted</location>
    </subcellularLocation>
</comment>
<dbReference type="Pfam" id="PF13396">
    <property type="entry name" value="PLDc_N"/>
    <property type="match status" value="1"/>
</dbReference>
<evidence type="ECO:0000256" key="7">
    <source>
        <dbReference type="ARBA" id="ARBA00022692"/>
    </source>
</evidence>
<dbReference type="Gene3D" id="3.30.870.10">
    <property type="entry name" value="Endonuclease Chain A"/>
    <property type="match status" value="2"/>
</dbReference>
<dbReference type="GO" id="GO:0005886">
    <property type="term" value="C:plasma membrane"/>
    <property type="evidence" value="ECO:0007669"/>
    <property type="project" value="UniProtKB-SubCell"/>
</dbReference>
<feature type="transmembrane region" description="Helical" evidence="11">
    <location>
        <begin position="37"/>
        <end position="57"/>
    </location>
</feature>
<keyword evidence="6" id="KW-0964">Secreted</keyword>
<dbReference type="PANTHER" id="PTHR21248">
    <property type="entry name" value="CARDIOLIPIN SYNTHASE"/>
    <property type="match status" value="1"/>
</dbReference>
<evidence type="ECO:0000256" key="11">
    <source>
        <dbReference type="SAM" id="Phobius"/>
    </source>
</evidence>
<keyword evidence="14" id="KW-1185">Reference proteome</keyword>
<dbReference type="Proteomes" id="UP000322080">
    <property type="component" value="Unassembled WGS sequence"/>
</dbReference>
<evidence type="ECO:0000256" key="5">
    <source>
        <dbReference type="ARBA" id="ARBA00022475"/>
    </source>
</evidence>
<dbReference type="SMART" id="SM00155">
    <property type="entry name" value="PLDc"/>
    <property type="match status" value="2"/>
</dbReference>
<organism evidence="13 14">
    <name type="scientific">Maritimibacter fusiformis</name>
    <dbReference type="NCBI Taxonomy" id="2603819"/>
    <lineage>
        <taxon>Bacteria</taxon>
        <taxon>Pseudomonadati</taxon>
        <taxon>Pseudomonadota</taxon>
        <taxon>Alphaproteobacteria</taxon>
        <taxon>Rhodobacterales</taxon>
        <taxon>Roseobacteraceae</taxon>
        <taxon>Maritimibacter</taxon>
    </lineage>
</organism>
<name>A0A5D0RJF0_9RHOB</name>
<evidence type="ECO:0000256" key="9">
    <source>
        <dbReference type="ARBA" id="ARBA00023136"/>
    </source>
</evidence>
<dbReference type="InterPro" id="IPR001736">
    <property type="entry name" value="PLipase_D/transphosphatidylase"/>
</dbReference>
<dbReference type="RefSeq" id="WP_148377633.1">
    <property type="nucleotide sequence ID" value="NZ_VSIY01000006.1"/>
</dbReference>
<evidence type="ECO:0000256" key="1">
    <source>
        <dbReference type="ARBA" id="ARBA00003145"/>
    </source>
</evidence>
<feature type="domain" description="PLD phosphodiesterase" evidence="12">
    <location>
        <begin position="195"/>
        <end position="222"/>
    </location>
</feature>
<feature type="transmembrane region" description="Helical" evidence="11">
    <location>
        <begin position="6"/>
        <end position="25"/>
    </location>
</feature>
<dbReference type="GO" id="GO:0032049">
    <property type="term" value="P:cardiolipin biosynthetic process"/>
    <property type="evidence" value="ECO:0007669"/>
    <property type="project" value="UniProtKB-ARBA"/>
</dbReference>
<dbReference type="InterPro" id="IPR025202">
    <property type="entry name" value="PLD-like_dom"/>
</dbReference>
<evidence type="ECO:0000259" key="12">
    <source>
        <dbReference type="PROSITE" id="PS50035"/>
    </source>
</evidence>
<comment type="function">
    <text evidence="1">Could be a virulence factor.</text>
</comment>
<comment type="caution">
    <text evidence="13">The sequence shown here is derived from an EMBL/GenBank/DDBJ whole genome shotgun (WGS) entry which is preliminary data.</text>
</comment>
<dbReference type="PANTHER" id="PTHR21248:SF22">
    <property type="entry name" value="PHOSPHOLIPASE D"/>
    <property type="match status" value="1"/>
</dbReference>
<evidence type="ECO:0000256" key="10">
    <source>
        <dbReference type="ARBA" id="ARBA00029594"/>
    </source>
</evidence>
<evidence type="ECO:0000256" key="6">
    <source>
        <dbReference type="ARBA" id="ARBA00022525"/>
    </source>
</evidence>
<reference evidence="13 14" key="1">
    <citation type="submission" date="2019-08" db="EMBL/GenBank/DDBJ databases">
        <title>Identification of a novel species of the genus Boseongicola.</title>
        <authorList>
            <person name="Zhang X.-Q."/>
        </authorList>
    </citation>
    <scope>NUCLEOTIDE SEQUENCE [LARGE SCALE GENOMIC DNA]</scope>
    <source>
        <strain evidence="13 14">HY14</strain>
    </source>
</reference>
<keyword evidence="7 11" id="KW-0812">Transmembrane</keyword>
<keyword evidence="5" id="KW-1003">Cell membrane</keyword>
<evidence type="ECO:0000256" key="2">
    <source>
        <dbReference type="ARBA" id="ARBA00004613"/>
    </source>
</evidence>
<dbReference type="SUPFAM" id="SSF56024">
    <property type="entry name" value="Phospholipase D/nuclease"/>
    <property type="match status" value="2"/>
</dbReference>
<dbReference type="Pfam" id="PF13091">
    <property type="entry name" value="PLDc_2"/>
    <property type="match status" value="2"/>
</dbReference>